<proteinExistence type="predicted"/>
<evidence type="ECO:0000256" key="1">
    <source>
        <dbReference type="SAM" id="MobiDB-lite"/>
    </source>
</evidence>
<protein>
    <submittedName>
        <fullName evidence="2">Uncharacterized protein</fullName>
    </submittedName>
</protein>
<gene>
    <name evidence="2" type="ORF">Pmani_007381</name>
</gene>
<organism evidence="2 3">
    <name type="scientific">Petrolisthes manimaculis</name>
    <dbReference type="NCBI Taxonomy" id="1843537"/>
    <lineage>
        <taxon>Eukaryota</taxon>
        <taxon>Metazoa</taxon>
        <taxon>Ecdysozoa</taxon>
        <taxon>Arthropoda</taxon>
        <taxon>Crustacea</taxon>
        <taxon>Multicrustacea</taxon>
        <taxon>Malacostraca</taxon>
        <taxon>Eumalacostraca</taxon>
        <taxon>Eucarida</taxon>
        <taxon>Decapoda</taxon>
        <taxon>Pleocyemata</taxon>
        <taxon>Anomura</taxon>
        <taxon>Galatheoidea</taxon>
        <taxon>Porcellanidae</taxon>
        <taxon>Petrolisthes</taxon>
    </lineage>
</organism>
<dbReference type="Proteomes" id="UP001292094">
    <property type="component" value="Unassembled WGS sequence"/>
</dbReference>
<name>A0AAE1UKU7_9EUCA</name>
<feature type="compositionally biased region" description="Acidic residues" evidence="1">
    <location>
        <begin position="1"/>
        <end position="14"/>
    </location>
</feature>
<accession>A0AAE1UKU7</accession>
<evidence type="ECO:0000313" key="2">
    <source>
        <dbReference type="EMBL" id="KAK4321844.1"/>
    </source>
</evidence>
<evidence type="ECO:0000313" key="3">
    <source>
        <dbReference type="Proteomes" id="UP001292094"/>
    </source>
</evidence>
<dbReference type="EMBL" id="JAWZYT010000557">
    <property type="protein sequence ID" value="KAK4321844.1"/>
    <property type="molecule type" value="Genomic_DNA"/>
</dbReference>
<comment type="caution">
    <text evidence="2">The sequence shown here is derived from an EMBL/GenBank/DDBJ whole genome shotgun (WGS) entry which is preliminary data.</text>
</comment>
<reference evidence="2" key="1">
    <citation type="submission" date="2023-11" db="EMBL/GenBank/DDBJ databases">
        <title>Genome assemblies of two species of porcelain crab, Petrolisthes cinctipes and Petrolisthes manimaculis (Anomura: Porcellanidae).</title>
        <authorList>
            <person name="Angst P."/>
        </authorList>
    </citation>
    <scope>NUCLEOTIDE SEQUENCE</scope>
    <source>
        <strain evidence="2">PB745_02</strain>
        <tissue evidence="2">Gill</tissue>
    </source>
</reference>
<keyword evidence="3" id="KW-1185">Reference proteome</keyword>
<dbReference type="AlphaFoldDB" id="A0AAE1UKU7"/>
<sequence length="68" mass="7570">MQEEEEEEEEEEEDACGRGGERCKHRQAGKQVEASSCLGRVSHLDIQTTKNPCSCRRGVPGRSSFMNG</sequence>
<feature type="region of interest" description="Disordered" evidence="1">
    <location>
        <begin position="1"/>
        <end position="22"/>
    </location>
</feature>